<dbReference type="AlphaFoldDB" id="A0AAN8XBB7"/>
<feature type="compositionally biased region" description="Polar residues" evidence="1">
    <location>
        <begin position="20"/>
        <end position="29"/>
    </location>
</feature>
<feature type="non-terminal residue" evidence="2">
    <location>
        <position position="144"/>
    </location>
</feature>
<evidence type="ECO:0000313" key="2">
    <source>
        <dbReference type="EMBL" id="KAK7077323.1"/>
    </source>
</evidence>
<accession>A0AAN8XBB7</accession>
<proteinExistence type="predicted"/>
<feature type="region of interest" description="Disordered" evidence="1">
    <location>
        <begin position="1"/>
        <end position="54"/>
    </location>
</feature>
<dbReference type="EMBL" id="JAXCGZ010009437">
    <property type="protein sequence ID" value="KAK7077323.1"/>
    <property type="molecule type" value="Genomic_DNA"/>
</dbReference>
<name>A0AAN8XBB7_HALRR</name>
<reference evidence="2 3" key="1">
    <citation type="submission" date="2023-11" db="EMBL/GenBank/DDBJ databases">
        <title>Halocaridina rubra genome assembly.</title>
        <authorList>
            <person name="Smith C."/>
        </authorList>
    </citation>
    <scope>NUCLEOTIDE SEQUENCE [LARGE SCALE GENOMIC DNA]</scope>
    <source>
        <strain evidence="2">EP-1</strain>
        <tissue evidence="2">Whole</tissue>
    </source>
</reference>
<evidence type="ECO:0000313" key="3">
    <source>
        <dbReference type="Proteomes" id="UP001381693"/>
    </source>
</evidence>
<protein>
    <submittedName>
        <fullName evidence="2">Uncharacterized protein</fullName>
    </submittedName>
</protein>
<evidence type="ECO:0000256" key="1">
    <source>
        <dbReference type="SAM" id="MobiDB-lite"/>
    </source>
</evidence>
<gene>
    <name evidence="2" type="ORF">SK128_000303</name>
</gene>
<organism evidence="2 3">
    <name type="scientific">Halocaridina rubra</name>
    <name type="common">Hawaiian red shrimp</name>
    <dbReference type="NCBI Taxonomy" id="373956"/>
    <lineage>
        <taxon>Eukaryota</taxon>
        <taxon>Metazoa</taxon>
        <taxon>Ecdysozoa</taxon>
        <taxon>Arthropoda</taxon>
        <taxon>Crustacea</taxon>
        <taxon>Multicrustacea</taxon>
        <taxon>Malacostraca</taxon>
        <taxon>Eumalacostraca</taxon>
        <taxon>Eucarida</taxon>
        <taxon>Decapoda</taxon>
        <taxon>Pleocyemata</taxon>
        <taxon>Caridea</taxon>
        <taxon>Atyoidea</taxon>
        <taxon>Atyidae</taxon>
        <taxon>Halocaridina</taxon>
    </lineage>
</organism>
<keyword evidence="3" id="KW-1185">Reference proteome</keyword>
<dbReference type="Proteomes" id="UP001381693">
    <property type="component" value="Unassembled WGS sequence"/>
</dbReference>
<comment type="caution">
    <text evidence="2">The sequence shown here is derived from an EMBL/GenBank/DDBJ whole genome shotgun (WGS) entry which is preliminary data.</text>
</comment>
<sequence>MELDNHSQEGWTVVGKQRQRTASGSSKEGSATPAPPLAKHPPLQMRTDAAPPSSKTTYWLNNWFSAYTPPGDIDQTEEELVNALQATADSSIQFCKQGQTNHHDRWYYCNRIKELNHWLNVIRRLHRNCPAGDSYCTLQAVKDH</sequence>